<proteinExistence type="predicted"/>
<evidence type="ECO:0000313" key="2">
    <source>
        <dbReference type="EMBL" id="POF41501.1"/>
    </source>
</evidence>
<dbReference type="EMBL" id="MUJK01000004">
    <property type="protein sequence ID" value="POF41501.1"/>
    <property type="molecule type" value="Genomic_DNA"/>
</dbReference>
<name>A0A2S3VNJ8_9PSED</name>
<keyword evidence="3" id="KW-1185">Reference proteome</keyword>
<keyword evidence="1" id="KW-0732">Signal</keyword>
<feature type="signal peptide" evidence="1">
    <location>
        <begin position="1"/>
        <end position="24"/>
    </location>
</feature>
<evidence type="ECO:0000256" key="1">
    <source>
        <dbReference type="SAM" id="SignalP"/>
    </source>
</evidence>
<organism evidence="2 3">
    <name type="scientific">Pseudomonas laurylsulfativorans</name>
    <dbReference type="NCBI Taxonomy" id="1943631"/>
    <lineage>
        <taxon>Bacteria</taxon>
        <taxon>Pseudomonadati</taxon>
        <taxon>Pseudomonadota</taxon>
        <taxon>Gammaproteobacteria</taxon>
        <taxon>Pseudomonadales</taxon>
        <taxon>Pseudomonadaceae</taxon>
        <taxon>Pseudomonas</taxon>
    </lineage>
</organism>
<dbReference type="AlphaFoldDB" id="A0A2S3VNJ8"/>
<gene>
    <name evidence="2" type="ORF">B0D71_14915</name>
</gene>
<sequence length="97" mass="10430">MFLSRLPPILVGASLLAMVANDNAQNLTPSGALEFFASKLAPTEGRSLNRAQKKRPEPGGRGVRCAALQFLIGPQRPFTQAKQISGTVLLRSNRSAR</sequence>
<evidence type="ECO:0000313" key="3">
    <source>
        <dbReference type="Proteomes" id="UP000237440"/>
    </source>
</evidence>
<comment type="caution">
    <text evidence="2">The sequence shown here is derived from an EMBL/GenBank/DDBJ whole genome shotgun (WGS) entry which is preliminary data.</text>
</comment>
<reference evidence="3" key="1">
    <citation type="submission" date="2017-02" db="EMBL/GenBank/DDBJ databases">
        <authorList>
            <person name="Furmanczyk E.M."/>
        </authorList>
    </citation>
    <scope>NUCLEOTIDE SEQUENCE [LARGE SCALE GENOMIC DNA]</scope>
    <source>
        <strain evidence="3">AP3_22</strain>
    </source>
</reference>
<feature type="chain" id="PRO_5015589878" evidence="1">
    <location>
        <begin position="25"/>
        <end position="97"/>
    </location>
</feature>
<protein>
    <submittedName>
        <fullName evidence="2">Uncharacterized protein</fullName>
    </submittedName>
</protein>
<dbReference type="Proteomes" id="UP000237440">
    <property type="component" value="Unassembled WGS sequence"/>
</dbReference>
<accession>A0A2S3VNJ8</accession>